<protein>
    <submittedName>
        <fullName evidence="3">Uncharacterized protein</fullName>
    </submittedName>
</protein>
<evidence type="ECO:0000313" key="2">
    <source>
        <dbReference type="Proteomes" id="UP000050640"/>
    </source>
</evidence>
<feature type="compositionally biased region" description="Polar residues" evidence="1">
    <location>
        <begin position="103"/>
        <end position="122"/>
    </location>
</feature>
<sequence length="179" mass="20389">MNGEALILDVCLPFTEVHLFLFQQKGDTVLAIPVGNGDERKAEFTTKYELVDPTFHSFTTADQNELSGNYTRTAYSVDVDNIAISSAADSTKSPENYDEKQPVSPTASVDGLPQSSNNSVTDQAIPVLKTRVRTQRYEAYRNPRRIWKQQKQSALHVCWQNDYFFKYLFIIFILLHRSS</sequence>
<reference evidence="3" key="1">
    <citation type="submission" date="2017-02" db="UniProtKB">
        <authorList>
            <consortium name="WormBaseParasite"/>
        </authorList>
    </citation>
    <scope>IDENTIFICATION</scope>
</reference>
<evidence type="ECO:0000256" key="1">
    <source>
        <dbReference type="SAM" id="MobiDB-lite"/>
    </source>
</evidence>
<evidence type="ECO:0000313" key="3">
    <source>
        <dbReference type="WBParaSite" id="EEL_0000311201-mRNA-1"/>
    </source>
</evidence>
<proteinExistence type="predicted"/>
<dbReference type="AlphaFoldDB" id="A0A0R3RNQ1"/>
<accession>A0A0R3RNQ1</accession>
<dbReference type="Proteomes" id="UP000050640">
    <property type="component" value="Unplaced"/>
</dbReference>
<dbReference type="WBParaSite" id="EEL_0000311201-mRNA-1">
    <property type="protein sequence ID" value="EEL_0000311201-mRNA-1"/>
    <property type="gene ID" value="EEL_0000311201"/>
</dbReference>
<keyword evidence="2" id="KW-1185">Reference proteome</keyword>
<feature type="region of interest" description="Disordered" evidence="1">
    <location>
        <begin position="89"/>
        <end position="125"/>
    </location>
</feature>
<organism evidence="2 3">
    <name type="scientific">Elaeophora elaphi</name>
    <dbReference type="NCBI Taxonomy" id="1147741"/>
    <lineage>
        <taxon>Eukaryota</taxon>
        <taxon>Metazoa</taxon>
        <taxon>Ecdysozoa</taxon>
        <taxon>Nematoda</taxon>
        <taxon>Chromadorea</taxon>
        <taxon>Rhabditida</taxon>
        <taxon>Spirurina</taxon>
        <taxon>Spiruromorpha</taxon>
        <taxon>Filarioidea</taxon>
        <taxon>Onchocercidae</taxon>
        <taxon>Elaeophora</taxon>
    </lineage>
</organism>
<name>A0A0R3RNQ1_9BILA</name>